<comment type="similarity">
    <text evidence="1">Belongs to the PhoU family.</text>
</comment>
<dbReference type="Gene3D" id="1.20.58.220">
    <property type="entry name" value="Phosphate transport system protein phou homolog 2, domain 2"/>
    <property type="match status" value="1"/>
</dbReference>
<comment type="function">
    <text evidence="1">Plays a role in the regulation of phosphate uptake.</text>
</comment>
<feature type="domain" description="PhoU" evidence="2">
    <location>
        <begin position="123"/>
        <end position="206"/>
    </location>
</feature>
<evidence type="ECO:0000256" key="1">
    <source>
        <dbReference type="PIRNR" id="PIRNR003107"/>
    </source>
</evidence>
<evidence type="ECO:0000313" key="4">
    <source>
        <dbReference type="Proteomes" id="UP001232445"/>
    </source>
</evidence>
<keyword evidence="4" id="KW-1185">Reference proteome</keyword>
<evidence type="ECO:0000313" key="3">
    <source>
        <dbReference type="EMBL" id="MDQ0340390.1"/>
    </source>
</evidence>
<dbReference type="PANTHER" id="PTHR42930:SF3">
    <property type="entry name" value="PHOSPHATE-SPECIFIC TRANSPORT SYSTEM ACCESSORY PROTEIN PHOU"/>
    <property type="match status" value="1"/>
</dbReference>
<feature type="domain" description="PhoU" evidence="2">
    <location>
        <begin position="19"/>
        <end position="105"/>
    </location>
</feature>
<dbReference type="Pfam" id="PF01895">
    <property type="entry name" value="PhoU"/>
    <property type="match status" value="2"/>
</dbReference>
<dbReference type="SUPFAM" id="SSF109755">
    <property type="entry name" value="PhoU-like"/>
    <property type="match status" value="1"/>
</dbReference>
<dbReference type="EMBL" id="JAUSUQ010000013">
    <property type="protein sequence ID" value="MDQ0340390.1"/>
    <property type="molecule type" value="Genomic_DNA"/>
</dbReference>
<dbReference type="PANTHER" id="PTHR42930">
    <property type="entry name" value="PHOSPHATE-SPECIFIC TRANSPORT SYSTEM ACCESSORY PROTEIN PHOU"/>
    <property type="match status" value="1"/>
</dbReference>
<comment type="subcellular location">
    <subcellularLocation>
        <location evidence="1">Cytoplasm</location>
    </subcellularLocation>
</comment>
<comment type="caution">
    <text evidence="3">The sequence shown here is derived from an EMBL/GenBank/DDBJ whole genome shotgun (WGS) entry which is preliminary data.</text>
</comment>
<reference evidence="3 4" key="1">
    <citation type="submission" date="2023-07" db="EMBL/GenBank/DDBJ databases">
        <title>Genomic Encyclopedia of Type Strains, Phase IV (KMG-IV): sequencing the most valuable type-strain genomes for metagenomic binning, comparative biology and taxonomic classification.</title>
        <authorList>
            <person name="Goeker M."/>
        </authorList>
    </citation>
    <scope>NUCLEOTIDE SEQUENCE [LARGE SCALE GENOMIC DNA]</scope>
    <source>
        <strain evidence="3 4">DSM 17740</strain>
    </source>
</reference>
<dbReference type="InterPro" id="IPR038078">
    <property type="entry name" value="PhoU-like_sf"/>
</dbReference>
<accession>A0ABU0CVC7</accession>
<keyword evidence="1" id="KW-0963">Cytoplasm</keyword>
<sequence length="219" mass="25064">MKTRKQYDQELHRLKQSLYHMGQKVSEALKGAITALQNQDEELAERIVAGDHLINQMEEDIEEAIVRIITREQPVASDLRQLIAALKITTSVERIGDFAVDIAKTAKRVKQTDLIDSISSFPLMIDTVHKMIQAGLEAYVDNDAELAHEMAKMDDHVDKMYSQIVQSLMQRMIENPDELEHVLQLAYVARYFERMADHCTNIGEAVLYIVKGKRLDLNQ</sequence>
<dbReference type="InterPro" id="IPR028366">
    <property type="entry name" value="PhoU"/>
</dbReference>
<name>A0ABU0CVC7_9BACI</name>
<dbReference type="Proteomes" id="UP001232445">
    <property type="component" value="Unassembled WGS sequence"/>
</dbReference>
<dbReference type="InterPro" id="IPR026022">
    <property type="entry name" value="PhoU_dom"/>
</dbReference>
<keyword evidence="1" id="KW-0813">Transport</keyword>
<gene>
    <name evidence="3" type="ORF">J2S00_003199</name>
</gene>
<comment type="subunit">
    <text evidence="1">Homodimer.</text>
</comment>
<dbReference type="RefSeq" id="WP_007504987.1">
    <property type="nucleotide sequence ID" value="NZ_JAUSUQ010000013.1"/>
</dbReference>
<dbReference type="NCBIfam" id="TIGR02135">
    <property type="entry name" value="phoU_full"/>
    <property type="match status" value="1"/>
</dbReference>
<organism evidence="3 4">
    <name type="scientific">Caldalkalibacillus uzonensis</name>
    <dbReference type="NCBI Taxonomy" id="353224"/>
    <lineage>
        <taxon>Bacteria</taxon>
        <taxon>Bacillati</taxon>
        <taxon>Bacillota</taxon>
        <taxon>Bacilli</taxon>
        <taxon>Bacillales</taxon>
        <taxon>Bacillaceae</taxon>
        <taxon>Caldalkalibacillus</taxon>
    </lineage>
</organism>
<proteinExistence type="inferred from homology"/>
<dbReference type="PIRSF" id="PIRSF003107">
    <property type="entry name" value="PhoU"/>
    <property type="match status" value="1"/>
</dbReference>
<keyword evidence="1" id="KW-0592">Phosphate transport</keyword>
<protein>
    <recommendedName>
        <fullName evidence="1">Phosphate-specific transport system accessory protein PhoU</fullName>
    </recommendedName>
</protein>
<evidence type="ECO:0000259" key="2">
    <source>
        <dbReference type="Pfam" id="PF01895"/>
    </source>
</evidence>